<dbReference type="InterPro" id="IPR006626">
    <property type="entry name" value="PbH1"/>
</dbReference>
<keyword evidence="3" id="KW-1185">Reference proteome</keyword>
<feature type="domain" description="Right handed beta helix" evidence="1">
    <location>
        <begin position="449"/>
        <end position="607"/>
    </location>
</feature>
<dbReference type="Proteomes" id="UP001548587">
    <property type="component" value="Unassembled WGS sequence"/>
</dbReference>
<dbReference type="SMART" id="SM00710">
    <property type="entry name" value="PbH1"/>
    <property type="match status" value="7"/>
</dbReference>
<dbReference type="SUPFAM" id="SSF51126">
    <property type="entry name" value="Pectin lyase-like"/>
    <property type="match status" value="2"/>
</dbReference>
<name>A0ABV2CAU9_9BURK</name>
<sequence length="777" mass="80488">MTVTSSIQDVSYATDGSTVDFPTVFYFLDANEVFVDKIDANGALTSLVFGTDYSVSGAGVESGGAVATNVAYAYGSTLHIYRQVPVTQETEYQQNDPFPAKATEKALDKLTMIAQQVSAVAVNSIRYPLSEYGTDGTLPKKNDRAGKVLAFDSTGQQTLVPLPASVGAGDLKNEVWTDGIDYTAGTSSSVSLSRAYGAKANLGIVVMAGVSQDPASYSLTNGGMTLQFDAVIPLGVSRIWCVGGTTLSLYLPPDGSVGDDQLAWGNILNRNVDAIAALRALDSTVHKRAFVTGYYAAGDGGGGAYYLDQSDTTSADNTGTIIVANDGARWKLRVTNSVSVKQFGATGSGTSGFDDSAAIQRATNWAAAAGKTLFFPAGTYRLRSFVTWPAGTKWLGEPGTHVYLDPAMTLGINIGGLNRGLYNVGAGSLSLEGIVFESVKTGLTQSVSVAVENTVGVRITNCTFRNFGDATHYAQGFIAFQTTDIRLLNSRFYNCSGDGAALASNIVNFNVSGCEFSQNGDWGLALSVGVTQGAVQGCMFTGNVGTAVGADRCTDVAFIGNTMVNNLHGVRVCKFGATPDVNRNITISGNNIVNAGAIGISIEQAGDFNTGANANIAVTGNTITGSGGQGINVNDSTDVAVVGNAVFSTVSEAVLLNAFTAGWETGRITVSGNKIDTCAYGIRQLTGGGTASRSTVVGNDITGASVMATSFPNPALVDYIDGNSSTSYFDLSKTINVPSGSMATTASSGGIALPAQVWQFLPIYVGGALKKIPVYNA</sequence>
<gene>
    <name evidence="2" type="ORF">ABXL37_18320</name>
</gene>
<dbReference type="InterPro" id="IPR012334">
    <property type="entry name" value="Pectin_lyas_fold"/>
</dbReference>
<dbReference type="InterPro" id="IPR011050">
    <property type="entry name" value="Pectin_lyase_fold/virulence"/>
</dbReference>
<comment type="caution">
    <text evidence="2">The sequence shown here is derived from an EMBL/GenBank/DDBJ whole genome shotgun (WGS) entry which is preliminary data.</text>
</comment>
<evidence type="ECO:0000313" key="2">
    <source>
        <dbReference type="EMBL" id="MET1476216.1"/>
    </source>
</evidence>
<organism evidence="2 3">
    <name type="scientific">Burkholderia sola</name>
    <dbReference type="NCBI Taxonomy" id="2843302"/>
    <lineage>
        <taxon>Bacteria</taxon>
        <taxon>Pseudomonadati</taxon>
        <taxon>Pseudomonadota</taxon>
        <taxon>Betaproteobacteria</taxon>
        <taxon>Burkholderiales</taxon>
        <taxon>Burkholderiaceae</taxon>
        <taxon>Burkholderia</taxon>
        <taxon>Burkholderia cepacia complex</taxon>
    </lineage>
</organism>
<dbReference type="InterPro" id="IPR039448">
    <property type="entry name" value="Beta_helix"/>
</dbReference>
<protein>
    <submittedName>
        <fullName evidence="2">Right-handed parallel beta-helix repeat-containing protein</fullName>
    </submittedName>
</protein>
<accession>A0ABV2CAU9</accession>
<proteinExistence type="predicted"/>
<dbReference type="RefSeq" id="WP_209926458.1">
    <property type="nucleotide sequence ID" value="NZ_JBEWCH010000011.1"/>
</dbReference>
<evidence type="ECO:0000259" key="1">
    <source>
        <dbReference type="Pfam" id="PF13229"/>
    </source>
</evidence>
<dbReference type="Pfam" id="PF13229">
    <property type="entry name" value="Beta_helix"/>
    <property type="match status" value="1"/>
</dbReference>
<reference evidence="2 3" key="1">
    <citation type="submission" date="2024-06" db="EMBL/GenBank/DDBJ databases">
        <title>Burkholderia sola in Mexico.</title>
        <authorList>
            <person name="Estrada P."/>
        </authorList>
    </citation>
    <scope>NUCLEOTIDE SEQUENCE [LARGE SCALE GENOMIC DNA]</scope>
    <source>
        <strain evidence="2 3">CpTa8-5</strain>
    </source>
</reference>
<dbReference type="Gene3D" id="2.160.20.10">
    <property type="entry name" value="Single-stranded right-handed beta-helix, Pectin lyase-like"/>
    <property type="match status" value="1"/>
</dbReference>
<dbReference type="EMBL" id="JBEWCH010000011">
    <property type="protein sequence ID" value="MET1476216.1"/>
    <property type="molecule type" value="Genomic_DNA"/>
</dbReference>
<evidence type="ECO:0000313" key="3">
    <source>
        <dbReference type="Proteomes" id="UP001548587"/>
    </source>
</evidence>